<dbReference type="EMBL" id="JAINUG010000003">
    <property type="protein sequence ID" value="KAJ8417566.1"/>
    <property type="molecule type" value="Genomic_DNA"/>
</dbReference>
<reference evidence="1" key="1">
    <citation type="journal article" date="2023" name="Science">
        <title>Genome structures resolve the early diversification of teleost fishes.</title>
        <authorList>
            <person name="Parey E."/>
            <person name="Louis A."/>
            <person name="Montfort J."/>
            <person name="Bouchez O."/>
            <person name="Roques C."/>
            <person name="Iampietro C."/>
            <person name="Lluch J."/>
            <person name="Castinel A."/>
            <person name="Donnadieu C."/>
            <person name="Desvignes T."/>
            <person name="Floi Bucao C."/>
            <person name="Jouanno E."/>
            <person name="Wen M."/>
            <person name="Mejri S."/>
            <person name="Dirks R."/>
            <person name="Jansen H."/>
            <person name="Henkel C."/>
            <person name="Chen W.J."/>
            <person name="Zahm M."/>
            <person name="Cabau C."/>
            <person name="Klopp C."/>
            <person name="Thompson A.W."/>
            <person name="Robinson-Rechavi M."/>
            <person name="Braasch I."/>
            <person name="Lecointre G."/>
            <person name="Bobe J."/>
            <person name="Postlethwait J.H."/>
            <person name="Berthelot C."/>
            <person name="Roest Crollius H."/>
            <person name="Guiguen Y."/>
        </authorList>
    </citation>
    <scope>NUCLEOTIDE SEQUENCE</scope>
    <source>
        <strain evidence="1">NC1722</strain>
    </source>
</reference>
<proteinExistence type="predicted"/>
<protein>
    <submittedName>
        <fullName evidence="1">Uncharacterized protein</fullName>
    </submittedName>
</protein>
<organism evidence="1 2">
    <name type="scientific">Aldrovandia affinis</name>
    <dbReference type="NCBI Taxonomy" id="143900"/>
    <lineage>
        <taxon>Eukaryota</taxon>
        <taxon>Metazoa</taxon>
        <taxon>Chordata</taxon>
        <taxon>Craniata</taxon>
        <taxon>Vertebrata</taxon>
        <taxon>Euteleostomi</taxon>
        <taxon>Actinopterygii</taxon>
        <taxon>Neopterygii</taxon>
        <taxon>Teleostei</taxon>
        <taxon>Notacanthiformes</taxon>
        <taxon>Halosauridae</taxon>
        <taxon>Aldrovandia</taxon>
    </lineage>
</organism>
<evidence type="ECO:0000313" key="1">
    <source>
        <dbReference type="EMBL" id="KAJ8417566.1"/>
    </source>
</evidence>
<accession>A0AAD7X1E1</accession>
<gene>
    <name evidence="1" type="ORF">AAFF_G00224090</name>
</gene>
<sequence>MAVIHRATPPCQPGHCYGNHSRDRHAMERYRRRCLASAAILDVVTGQFDGLCVPDPAPSLQARFSRFLFLPLDFDSSFVPRTPLLTLAHNERCHTAATPSHSAADLLLPA</sequence>
<evidence type="ECO:0000313" key="2">
    <source>
        <dbReference type="Proteomes" id="UP001221898"/>
    </source>
</evidence>
<comment type="caution">
    <text evidence="1">The sequence shown here is derived from an EMBL/GenBank/DDBJ whole genome shotgun (WGS) entry which is preliminary data.</text>
</comment>
<name>A0AAD7X1E1_9TELE</name>
<keyword evidence="2" id="KW-1185">Reference proteome</keyword>
<dbReference type="Proteomes" id="UP001221898">
    <property type="component" value="Unassembled WGS sequence"/>
</dbReference>
<dbReference type="AlphaFoldDB" id="A0AAD7X1E1"/>